<feature type="signal peptide" evidence="1">
    <location>
        <begin position="1"/>
        <end position="31"/>
    </location>
</feature>
<keyword evidence="3" id="KW-1185">Reference proteome</keyword>
<dbReference type="Proteomes" id="UP000655523">
    <property type="component" value="Unassembled WGS sequence"/>
</dbReference>
<evidence type="ECO:0000313" key="3">
    <source>
        <dbReference type="Proteomes" id="UP000655523"/>
    </source>
</evidence>
<organism evidence="2 3">
    <name type="scientific">Paraburkholderia elongata</name>
    <dbReference type="NCBI Taxonomy" id="2675747"/>
    <lineage>
        <taxon>Bacteria</taxon>
        <taxon>Pseudomonadati</taxon>
        <taxon>Pseudomonadota</taxon>
        <taxon>Betaproteobacteria</taxon>
        <taxon>Burkholderiales</taxon>
        <taxon>Burkholderiaceae</taxon>
        <taxon>Paraburkholderia</taxon>
    </lineage>
</organism>
<gene>
    <name evidence="2" type="ORF">GNZ13_10790</name>
</gene>
<dbReference type="InterPro" id="IPR032710">
    <property type="entry name" value="NTF2-like_dom_sf"/>
</dbReference>
<accession>A0A972SHN2</accession>
<dbReference type="RefSeq" id="WP_172163387.1">
    <property type="nucleotide sequence ID" value="NZ_WOEZ01000050.1"/>
</dbReference>
<dbReference type="InterPro" id="IPR006311">
    <property type="entry name" value="TAT_signal"/>
</dbReference>
<sequence length="318" mass="34469">MDNTRRNLLISAGVGAGAALINQFGATTANADTPLPYPRIADTSAASPDLMNFLYAYFAAKTQANVDQTMSFFSPRLVTYTDATLGWDAPGWAILKAFFTQYMANWPSTAKSYPTRILGDMRSAVVVFTDTKELFGGEIHGVGALDFEDGKVVRWVDYWDSRGWPNTFNLQKQTLQDWHQNALRERASPQIREVTARLTAALSAGDAKTAASLFSYDAVYEDVPSRVQIISRTIIESYFGRALTRLPNGFGSGLRHTLGSNAGGGFEWIGAINSGIPGGITVLTLDSFGAITRATTMYDGGRFSEASLQAMAALAIEP</sequence>
<dbReference type="AlphaFoldDB" id="A0A972SHN2"/>
<dbReference type="PROSITE" id="PS51318">
    <property type="entry name" value="TAT"/>
    <property type="match status" value="1"/>
</dbReference>
<dbReference type="EMBL" id="WOEZ01000050">
    <property type="protein sequence ID" value="NPT55077.1"/>
    <property type="molecule type" value="Genomic_DNA"/>
</dbReference>
<evidence type="ECO:0000256" key="1">
    <source>
        <dbReference type="SAM" id="SignalP"/>
    </source>
</evidence>
<dbReference type="Gene3D" id="3.10.450.50">
    <property type="match status" value="2"/>
</dbReference>
<protein>
    <recommendedName>
        <fullName evidence="4">SnoaL-like domain-containing protein</fullName>
    </recommendedName>
</protein>
<reference evidence="2 3" key="1">
    <citation type="submission" date="2019-11" db="EMBL/GenBank/DDBJ databases">
        <title>Metabolism of dissolved organic matter in forest soils.</title>
        <authorList>
            <person name="Cyle K.T."/>
            <person name="Wilhelm R.C."/>
            <person name="Martinez C.E."/>
        </authorList>
    </citation>
    <scope>NUCLEOTIDE SEQUENCE [LARGE SCALE GENOMIC DNA]</scope>
    <source>
        <strain evidence="2 3">5N</strain>
    </source>
</reference>
<keyword evidence="1" id="KW-0732">Signal</keyword>
<comment type="caution">
    <text evidence="2">The sequence shown here is derived from an EMBL/GenBank/DDBJ whole genome shotgun (WGS) entry which is preliminary data.</text>
</comment>
<evidence type="ECO:0000313" key="2">
    <source>
        <dbReference type="EMBL" id="NPT55077.1"/>
    </source>
</evidence>
<proteinExistence type="predicted"/>
<feature type="chain" id="PRO_5037514940" description="SnoaL-like domain-containing protein" evidence="1">
    <location>
        <begin position="32"/>
        <end position="318"/>
    </location>
</feature>
<dbReference type="SUPFAM" id="SSF54427">
    <property type="entry name" value="NTF2-like"/>
    <property type="match status" value="2"/>
</dbReference>
<name>A0A972SHN2_9BURK</name>
<evidence type="ECO:0008006" key="4">
    <source>
        <dbReference type="Google" id="ProtNLM"/>
    </source>
</evidence>